<dbReference type="RefSeq" id="WP_009501476.1">
    <property type="nucleotide sequence ID" value="NZ_ANIN01000001.1"/>
</dbReference>
<proteinExistence type="predicted"/>
<sequence length="108" mass="12534">MLKTFNKKIALVALLALPFGIAYADLNDRHDSMDDQIETQIYQDKNFNTIKQKAIEMLQQKGYRVADIDADDYRGKPSLSIEAYKNGQEYDIEMLYPSLKIVKEKIDR</sequence>
<evidence type="ECO:0000313" key="3">
    <source>
        <dbReference type="EMBL" id="ELA09071.1"/>
    </source>
</evidence>
<gene>
    <name evidence="3" type="ORF">MOMA_01640</name>
</gene>
<evidence type="ECO:0000259" key="2">
    <source>
        <dbReference type="Pfam" id="PF13670"/>
    </source>
</evidence>
<dbReference type="EMBL" id="ANIN01000001">
    <property type="protein sequence ID" value="ELA09071.1"/>
    <property type="molecule type" value="Genomic_DNA"/>
</dbReference>
<evidence type="ECO:0000256" key="1">
    <source>
        <dbReference type="SAM" id="SignalP"/>
    </source>
</evidence>
<dbReference type="eggNOG" id="COG3212">
    <property type="taxonomic scope" value="Bacteria"/>
</dbReference>
<keyword evidence="1" id="KW-0732">Signal</keyword>
<dbReference type="AlphaFoldDB" id="L2F8K8"/>
<dbReference type="OrthoDB" id="6647923at2"/>
<keyword evidence="4" id="KW-1185">Reference proteome</keyword>
<protein>
    <recommendedName>
        <fullName evidence="2">PepSY domain-containing protein</fullName>
    </recommendedName>
</protein>
<feature type="chain" id="PRO_5003958032" description="PepSY domain-containing protein" evidence="1">
    <location>
        <begin position="25"/>
        <end position="108"/>
    </location>
</feature>
<dbReference type="InterPro" id="IPR025711">
    <property type="entry name" value="PepSY"/>
</dbReference>
<dbReference type="Pfam" id="PF13670">
    <property type="entry name" value="PepSY_2"/>
    <property type="match status" value="1"/>
</dbReference>
<organism evidence="3 4">
    <name type="scientific">Moraxella macacae 0408225</name>
    <dbReference type="NCBI Taxonomy" id="1230338"/>
    <lineage>
        <taxon>Bacteria</taxon>
        <taxon>Pseudomonadati</taxon>
        <taxon>Pseudomonadota</taxon>
        <taxon>Gammaproteobacteria</taxon>
        <taxon>Moraxellales</taxon>
        <taxon>Moraxellaceae</taxon>
        <taxon>Moraxella</taxon>
    </lineage>
</organism>
<dbReference type="Proteomes" id="UP000023795">
    <property type="component" value="Unassembled WGS sequence"/>
</dbReference>
<feature type="domain" description="PepSY" evidence="2">
    <location>
        <begin position="39"/>
        <end position="105"/>
    </location>
</feature>
<accession>L2F8K8</accession>
<dbReference type="PATRIC" id="fig|1230338.3.peg.363"/>
<name>L2F8K8_9GAMM</name>
<feature type="signal peptide" evidence="1">
    <location>
        <begin position="1"/>
        <end position="24"/>
    </location>
</feature>
<evidence type="ECO:0000313" key="4">
    <source>
        <dbReference type="Proteomes" id="UP000023795"/>
    </source>
</evidence>
<comment type="caution">
    <text evidence="3">The sequence shown here is derived from an EMBL/GenBank/DDBJ whole genome shotgun (WGS) entry which is preliminary data.</text>
</comment>
<reference evidence="3 4" key="1">
    <citation type="journal article" date="2013" name="Genome Announc.">
        <title>Genome Sequence of Moraxella macacae 0408225, a Novel Bacterial Species Isolated from a Cynomolgus Macaque with Epistaxis.</title>
        <authorList>
            <person name="Ladner J.T."/>
            <person name="Whitehouse C.A."/>
            <person name="Koroleva G.I."/>
            <person name="Palacios G.F."/>
        </authorList>
    </citation>
    <scope>NUCLEOTIDE SEQUENCE [LARGE SCALE GENOMIC DNA]</scope>
    <source>
        <strain evidence="3 4">0408225</strain>
    </source>
</reference>